<dbReference type="Proteomes" id="UP000537592">
    <property type="component" value="Unassembled WGS sequence"/>
</dbReference>
<protein>
    <submittedName>
        <fullName evidence="3">Protein-tyrosine-phosphatase</fullName>
    </submittedName>
</protein>
<gene>
    <name evidence="3" type="ORF">FHS81_003033</name>
</gene>
<dbReference type="GO" id="GO:0046685">
    <property type="term" value="P:response to arsenic-containing substance"/>
    <property type="evidence" value="ECO:0007669"/>
    <property type="project" value="UniProtKB-KW"/>
</dbReference>
<accession>A0A7W5Z665</accession>
<comment type="caution">
    <text evidence="3">The sequence shown here is derived from an EMBL/GenBank/DDBJ whole genome shotgun (WGS) entry which is preliminary data.</text>
</comment>
<evidence type="ECO:0000259" key="2">
    <source>
        <dbReference type="SMART" id="SM00226"/>
    </source>
</evidence>
<dbReference type="EMBL" id="JACICC010000009">
    <property type="protein sequence ID" value="MBB3810923.1"/>
    <property type="molecule type" value="Genomic_DNA"/>
</dbReference>
<organism evidence="3 4">
    <name type="scientific">Pseudochelatococcus contaminans</name>
    <dbReference type="NCBI Taxonomy" id="1538103"/>
    <lineage>
        <taxon>Bacteria</taxon>
        <taxon>Pseudomonadati</taxon>
        <taxon>Pseudomonadota</taxon>
        <taxon>Alphaproteobacteria</taxon>
        <taxon>Hyphomicrobiales</taxon>
        <taxon>Chelatococcaceae</taxon>
        <taxon>Pseudochelatococcus</taxon>
    </lineage>
</organism>
<evidence type="ECO:0000256" key="1">
    <source>
        <dbReference type="ARBA" id="ARBA00022849"/>
    </source>
</evidence>
<dbReference type="SUPFAM" id="SSF52788">
    <property type="entry name" value="Phosphotyrosine protein phosphatases I"/>
    <property type="match status" value="1"/>
</dbReference>
<evidence type="ECO:0000313" key="4">
    <source>
        <dbReference type="Proteomes" id="UP000537592"/>
    </source>
</evidence>
<keyword evidence="4" id="KW-1185">Reference proteome</keyword>
<dbReference type="PANTHER" id="PTHR43428">
    <property type="entry name" value="ARSENATE REDUCTASE"/>
    <property type="match status" value="1"/>
</dbReference>
<dbReference type="InterPro" id="IPR036196">
    <property type="entry name" value="Ptyr_pPase_sf"/>
</dbReference>
<dbReference type="PANTHER" id="PTHR43428:SF1">
    <property type="entry name" value="ARSENATE REDUCTASE"/>
    <property type="match status" value="1"/>
</dbReference>
<evidence type="ECO:0000313" key="3">
    <source>
        <dbReference type="EMBL" id="MBB3810923.1"/>
    </source>
</evidence>
<dbReference type="RefSeq" id="WP_183754329.1">
    <property type="nucleotide sequence ID" value="NZ_JACICC010000009.1"/>
</dbReference>
<reference evidence="3 4" key="1">
    <citation type="submission" date="2020-08" db="EMBL/GenBank/DDBJ databases">
        <title>Genomic Encyclopedia of Type Strains, Phase IV (KMG-IV): sequencing the most valuable type-strain genomes for metagenomic binning, comparative biology and taxonomic classification.</title>
        <authorList>
            <person name="Goeker M."/>
        </authorList>
    </citation>
    <scope>NUCLEOTIDE SEQUENCE [LARGE SCALE GENOMIC DNA]</scope>
    <source>
        <strain evidence="3 4">DSM 28760</strain>
    </source>
</reference>
<keyword evidence="1" id="KW-0059">Arsenical resistance</keyword>
<dbReference type="SMART" id="SM00226">
    <property type="entry name" value="LMWPc"/>
    <property type="match status" value="1"/>
</dbReference>
<dbReference type="CDD" id="cd16345">
    <property type="entry name" value="LMWP_ArsC"/>
    <property type="match status" value="1"/>
</dbReference>
<name>A0A7W5Z665_9HYPH</name>
<dbReference type="AlphaFoldDB" id="A0A7W5Z665"/>
<proteinExistence type="predicted"/>
<feature type="domain" description="Phosphotyrosine protein phosphatase I" evidence="2">
    <location>
        <begin position="6"/>
        <end position="143"/>
    </location>
</feature>
<dbReference type="InterPro" id="IPR023485">
    <property type="entry name" value="Ptyr_pPase"/>
</dbReference>
<sequence length="192" mass="21232">MPSQPFRTLFLCRENACRSIMAEAILRDMDDRFEVFSAGSHPAAAIDPDTRLLLGSLGHDTTPLRTKSWASFATSTAPALDFVFTVCDRTMGEICPSWPGDPITTHWSIPDPTLAQGNTAERALARCEVYQMLAQRISIFTSFPLETLDRLALTNRIAALGRLRSISHESAGRQDYSPVYNSQATISDRHNG</sequence>
<dbReference type="Pfam" id="PF01451">
    <property type="entry name" value="LMWPc"/>
    <property type="match status" value="1"/>
</dbReference>
<dbReference type="Gene3D" id="3.40.50.2300">
    <property type="match status" value="1"/>
</dbReference>